<evidence type="ECO:0000256" key="1">
    <source>
        <dbReference type="SAM" id="MobiDB-lite"/>
    </source>
</evidence>
<dbReference type="VEuPathDB" id="PlasmoDB:POWCR01_090030500"/>
<reference evidence="2 3" key="1">
    <citation type="submission" date="2016-06" db="EMBL/GenBank/DDBJ databases">
        <authorList>
            <consortium name="Pathogen Informatics"/>
        </authorList>
    </citation>
    <scope>NUCLEOTIDE SEQUENCE [LARGE SCALE GENOMIC DNA]</scope>
    <source>
        <strain evidence="2">PowCR01</strain>
    </source>
</reference>
<feature type="compositionally biased region" description="Low complexity" evidence="1">
    <location>
        <begin position="1002"/>
        <end position="1011"/>
    </location>
</feature>
<dbReference type="InterPro" id="IPR029058">
    <property type="entry name" value="AB_hydrolase_fold"/>
</dbReference>
<feature type="region of interest" description="Disordered" evidence="1">
    <location>
        <begin position="1002"/>
        <end position="1026"/>
    </location>
</feature>
<evidence type="ECO:0000313" key="3">
    <source>
        <dbReference type="Proteomes" id="UP000243200"/>
    </source>
</evidence>
<feature type="region of interest" description="Disordered" evidence="1">
    <location>
        <begin position="1388"/>
        <end position="1411"/>
    </location>
</feature>
<protein>
    <submittedName>
        <fullName evidence="2">Uncharacterized protein</fullName>
    </submittedName>
</protein>
<accession>A0A1C3KSQ1</accession>
<name>A0A1C3KSQ1_PLAOA</name>
<organism evidence="2 3">
    <name type="scientific">Plasmodium ovale</name>
    <name type="common">malaria parasite P. ovale</name>
    <dbReference type="NCBI Taxonomy" id="36330"/>
    <lineage>
        <taxon>Eukaryota</taxon>
        <taxon>Sar</taxon>
        <taxon>Alveolata</taxon>
        <taxon>Apicomplexa</taxon>
        <taxon>Aconoidasida</taxon>
        <taxon>Haemosporida</taxon>
        <taxon>Plasmodiidae</taxon>
        <taxon>Plasmodium</taxon>
        <taxon>Plasmodium (Plasmodium)</taxon>
    </lineage>
</organism>
<dbReference type="OrthoDB" id="382408at2759"/>
<sequence length="1718" mass="200741">MMGLPYFLFKNDKGCKYGACAEDIVGSARKTNQVSGNMNSFYNIQMGRQVKSVQSVKSVKTYKSWKSAKKTNKDVFLMNEGRQNLNSKTHQSDLHQDNTNDPRMTAAFYSFKYHQRGKGKNAQSVEQPRVHYQRGKKISCRDIQLREKCDRISTTNGVSRKLLRGEISCGNPPTFLEIHTHGQMKSEETTYKYKEKHEENGKVEKDEVEKDEVEKDEVEKEEVEKEEVEKNSIMHRKEYKNIFVERKNKTEMQRDEQPSCSDMMDVSSSSLWGKCIESEVSLNSVRKDTIDTSIPMWGKKGEEKQVEMKIEVTSKLSPKVNIMNRRRRTIRIAKMFNKDNSEEEGLNNKREDNISKENCITKCNQRLEINWKTSQNGKDEKRELTNFETSISSDENRKSKLPFEKIYRKYLENKNKHATEFVRNNRFHINTTDQDISRGVIKKNDYDSHDIMTKKNMHRYFTPREITIPRIMKVTPKRKILKQNRVASLFVQNDNLLVINFKIYQNKERYKSVLTNVDNEHIRKRDILTLPKEPICLYELENYRYRLNRNTEMTALTMGNDDINIFKYKNTWYELFFYNTHCNKEMLYNYLILRLNFELMIKQMKDIVIVDTNTQHFSYPYMYNAYLIPPITIHQTDNSLRIQKMTSDDSFLNNGSWVFFKGETPPHAQRLQGIERKHRNMYYVNNGTSVQCPGSTFLSASQYGEEDLVNHRSNENNIDHRHVGDSPFCASNEDIILGEFCIRSSNTSPFDPTSVYMTFENSKIEPFFPYICGDIFFLFHYYHNYLNSLVNHIKEERERKRLLLLRGGGIPRCKINAGMYTPTEHVARGDEEKGSTHGGKVHTHGGKVHTHGGKVHTHGGKVHTHGEKIHTHGVHNILCSYDKVYGHKGGKAEKNIPVRVTNVADVNNFKIRNYINTNLYNSIFGKIAEKNRQKIKKELDKDNVEIPIFLWVIFGGKDMKSMDSLNVVYKILRYATEIPPGEYEKYVRKLKRRKIKKNWFSKSGSKFPSKGQDCEKETSRRTKRRQTEQIGNFLFNNLRCCKTYGEGNEELYKTSSQIYNRIVTYYNEQDAQYEEYGQVLYDTLPHGIYRKGEKSRHKKGNSEMGQRGEVIEGHGGTSQTKKATSNRENKKKNLIPEKGQNYIECAGSLRREETKRRTAKKFRRKIKKPQCDDSQECVFSEKEETLHVSDEAARNDREEYYDWFVEGSSDVSDVSGVSGVRGEGDESKCSGENRSGGHCSRSECKDELFNFIAYHMQGRNPSFEKSRNKLKSDKFNYTNIYGPVIFKNKEKTKKVKYSFLLLDYPAYNNSTGHPSPLTFKTCAFNALKEALREIKKEEPGGSVFINILGYSLGCCVSLQLILDVAKSLYNDFYEGVYRKPFHRKVSEPIKEQTHVQDSDQKRSRMRKDSERKYSEYVYDEKKILTIRNALLQTEGEQTESIGGECKGVTVKREMHLSKEPISFYVNNSGNTKRRMDRMNNQGEKLTQDVKAEKMQEKIYHHKENTKTGLESSVRIPRKRGLAKDLNMFFHKVVLIAPFTNTQKLVKSILSNSIFFILSSFFMNNKCSYVDWDNITALKELFAIIYDFKKDIYLYDVFHNMQIHFVHGQKDTLVNYEMSLKLFKTTKKLIKKYALFDIRCFLYIFKEDCHSSIFNGDSENRIMPIIFRPLRLHPFSTTAIHKLHPKLYKDIYLLKTAYLQHIARVTSKLMNAQSTCYSH</sequence>
<feature type="compositionally biased region" description="Acidic residues" evidence="1">
    <location>
        <begin position="209"/>
        <end position="226"/>
    </location>
</feature>
<feature type="compositionally biased region" description="Basic and acidic residues" evidence="1">
    <location>
        <begin position="195"/>
        <end position="208"/>
    </location>
</feature>
<feature type="region of interest" description="Disordered" evidence="1">
    <location>
        <begin position="829"/>
        <end position="864"/>
    </location>
</feature>
<gene>
    <name evidence="2" type="primary">PowCR01_090030500</name>
    <name evidence="2" type="ORF">POWCR01_090030500</name>
</gene>
<dbReference type="VEuPathDB" id="PlasmoDB:PocGH01_09035600"/>
<feature type="compositionally biased region" description="Basic residues" evidence="1">
    <location>
        <begin position="839"/>
        <end position="863"/>
    </location>
</feature>
<evidence type="ECO:0000313" key="2">
    <source>
        <dbReference type="EMBL" id="SBT77170.1"/>
    </source>
</evidence>
<feature type="region of interest" description="Disordered" evidence="1">
    <location>
        <begin position="1092"/>
        <end position="1132"/>
    </location>
</feature>
<feature type="region of interest" description="Disordered" evidence="1">
    <location>
        <begin position="195"/>
        <end position="229"/>
    </location>
</feature>
<dbReference type="Proteomes" id="UP000243200">
    <property type="component" value="Chromosome 9"/>
</dbReference>
<proteinExistence type="predicted"/>
<dbReference type="EMBL" id="LT594513">
    <property type="protein sequence ID" value="SBT77170.1"/>
    <property type="molecule type" value="Genomic_DNA"/>
</dbReference>
<dbReference type="SUPFAM" id="SSF53474">
    <property type="entry name" value="alpha/beta-Hydrolases"/>
    <property type="match status" value="1"/>
</dbReference>